<evidence type="ECO:0000256" key="2">
    <source>
        <dbReference type="ARBA" id="ARBA00022741"/>
    </source>
</evidence>
<feature type="binding site" evidence="4">
    <location>
        <begin position="139"/>
        <end position="147"/>
    </location>
    <ligand>
        <name>ATP</name>
        <dbReference type="ChEBI" id="CHEBI:30616"/>
    </ligand>
</feature>
<dbReference type="GO" id="GO:0005524">
    <property type="term" value="F:ATP binding"/>
    <property type="evidence" value="ECO:0007669"/>
    <property type="project" value="UniProtKB-KW"/>
</dbReference>
<comment type="catalytic activity">
    <reaction evidence="5">
        <text>(6S)-5-formyl-5,6,7,8-tetrahydrofolate + ATP = (6R)-5,10-methenyltetrahydrofolate + ADP + phosphate</text>
        <dbReference type="Rhea" id="RHEA:10488"/>
        <dbReference type="ChEBI" id="CHEBI:30616"/>
        <dbReference type="ChEBI" id="CHEBI:43474"/>
        <dbReference type="ChEBI" id="CHEBI:57455"/>
        <dbReference type="ChEBI" id="CHEBI:57457"/>
        <dbReference type="ChEBI" id="CHEBI:456216"/>
        <dbReference type="EC" id="6.3.3.2"/>
    </reaction>
</comment>
<keyword evidence="3 4" id="KW-0067">ATP-binding</keyword>
<comment type="cofactor">
    <cofactor evidence="5">
        <name>Mg(2+)</name>
        <dbReference type="ChEBI" id="CHEBI:18420"/>
    </cofactor>
</comment>
<dbReference type="AlphaFoldDB" id="A0A0U1P7U7"/>
<dbReference type="eggNOG" id="COG0212">
    <property type="taxonomic scope" value="Bacteria"/>
</dbReference>
<dbReference type="GO" id="GO:0030272">
    <property type="term" value="F:5-formyltetrahydrofolate cyclo-ligase activity"/>
    <property type="evidence" value="ECO:0007669"/>
    <property type="project" value="UniProtKB-EC"/>
</dbReference>
<gene>
    <name evidence="6" type="ORF">PLEI_2452</name>
</gene>
<dbReference type="Proteomes" id="UP000030675">
    <property type="component" value="Unassembled WGS sequence"/>
</dbReference>
<keyword evidence="5" id="KW-0460">Magnesium</keyword>
<dbReference type="Pfam" id="PF01812">
    <property type="entry name" value="5-FTHF_cyc-lig"/>
    <property type="match status" value="1"/>
</dbReference>
<dbReference type="EC" id="6.3.3.2" evidence="5"/>
<dbReference type="EMBL" id="DF196819">
    <property type="protein sequence ID" value="GAD30796.1"/>
    <property type="molecule type" value="Genomic_DNA"/>
</dbReference>
<sequence length="197" mass="22894">MTVALPPRQAIRQHIRERRQQLTTEQQQQASQQLLQQVQQCSKILQAQHIALYLTNDGEISTQPIINWLWQMGKSVYLPVLHPFSKGHLLFLHYTPNTRMGKNRYQISEPILDVRAVKPVRELDVICTPLVAFDRTGQRLGMGGGYYDRTLSQWHHHQQGPYPLGLAHDCQLIEQLPSEHWDVPLPQIITPSKTHYW</sequence>
<dbReference type="HOGENOM" id="CLU_066245_0_0_6"/>
<name>A0A0U1P7U7_PHOLE</name>
<dbReference type="PANTHER" id="PTHR23407">
    <property type="entry name" value="ATPASE INHIBITOR/5-FORMYLTETRAHYDROFOLATE CYCLO-LIGASE"/>
    <property type="match status" value="1"/>
</dbReference>
<dbReference type="InterPro" id="IPR037171">
    <property type="entry name" value="NagB/RpiA_transferase-like"/>
</dbReference>
<dbReference type="PIRSF" id="PIRSF006806">
    <property type="entry name" value="FTHF_cligase"/>
    <property type="match status" value="1"/>
</dbReference>
<dbReference type="GO" id="GO:0009396">
    <property type="term" value="P:folic acid-containing compound biosynthetic process"/>
    <property type="evidence" value="ECO:0007669"/>
    <property type="project" value="TreeGrafter"/>
</dbReference>
<evidence type="ECO:0000256" key="4">
    <source>
        <dbReference type="PIRSR" id="PIRSR006806-1"/>
    </source>
</evidence>
<feature type="binding site" evidence="4">
    <location>
        <position position="59"/>
    </location>
    <ligand>
        <name>substrate</name>
    </ligand>
</feature>
<evidence type="ECO:0000313" key="6">
    <source>
        <dbReference type="EMBL" id="GAD30796.1"/>
    </source>
</evidence>
<dbReference type="PANTHER" id="PTHR23407:SF1">
    <property type="entry name" value="5-FORMYLTETRAHYDROFOLATE CYCLO-LIGASE"/>
    <property type="match status" value="1"/>
</dbReference>
<keyword evidence="2 4" id="KW-0547">Nucleotide-binding</keyword>
<dbReference type="RefSeq" id="WP_023933550.1">
    <property type="nucleotide sequence ID" value="NZ_DF196819.1"/>
</dbReference>
<keyword evidence="5" id="KW-0479">Metal-binding</keyword>
<evidence type="ECO:0000256" key="5">
    <source>
        <dbReference type="RuleBase" id="RU361279"/>
    </source>
</evidence>
<dbReference type="GO" id="GO:0035999">
    <property type="term" value="P:tetrahydrofolate interconversion"/>
    <property type="evidence" value="ECO:0007669"/>
    <property type="project" value="TreeGrafter"/>
</dbReference>
<dbReference type="GO" id="GO:0046872">
    <property type="term" value="F:metal ion binding"/>
    <property type="evidence" value="ECO:0007669"/>
    <property type="project" value="UniProtKB-KW"/>
</dbReference>
<comment type="similarity">
    <text evidence="1 5">Belongs to the 5-formyltetrahydrofolate cyclo-ligase family.</text>
</comment>
<reference evidence="7" key="1">
    <citation type="submission" date="2012-12" db="EMBL/GenBank/DDBJ databases">
        <title>Genome Sequence of Photobacterium leiognathi lrivu.4.1.</title>
        <authorList>
            <person name="Urbanczyk H."/>
            <person name="Ogura Y."/>
            <person name="Hayashi T."/>
            <person name="Dunlap P.V."/>
        </authorList>
    </citation>
    <scope>NUCLEOTIDE SEQUENCE [LARGE SCALE GENOMIC DNA]</scope>
    <source>
        <strain evidence="7">lrivu.4.1</strain>
    </source>
</reference>
<dbReference type="InterPro" id="IPR024185">
    <property type="entry name" value="FTHF_cligase-like_sf"/>
</dbReference>
<evidence type="ECO:0000313" key="7">
    <source>
        <dbReference type="Proteomes" id="UP000030675"/>
    </source>
</evidence>
<dbReference type="Gene3D" id="3.40.50.10420">
    <property type="entry name" value="NagB/RpiA/CoA transferase-like"/>
    <property type="match status" value="1"/>
</dbReference>
<accession>A0A0U1P7U7</accession>
<organism evidence="6 7">
    <name type="scientific">Photobacterium leiognathi lrivu.4.1</name>
    <dbReference type="NCBI Taxonomy" id="1248232"/>
    <lineage>
        <taxon>Bacteria</taxon>
        <taxon>Pseudomonadati</taxon>
        <taxon>Pseudomonadota</taxon>
        <taxon>Gammaproteobacteria</taxon>
        <taxon>Vibrionales</taxon>
        <taxon>Vibrionaceae</taxon>
        <taxon>Photobacterium</taxon>
    </lineage>
</organism>
<keyword evidence="6" id="KW-0436">Ligase</keyword>
<evidence type="ECO:0000256" key="3">
    <source>
        <dbReference type="ARBA" id="ARBA00022840"/>
    </source>
</evidence>
<dbReference type="SUPFAM" id="SSF100950">
    <property type="entry name" value="NagB/RpiA/CoA transferase-like"/>
    <property type="match status" value="1"/>
</dbReference>
<protein>
    <recommendedName>
        <fullName evidence="5">5-formyltetrahydrofolate cyclo-ligase</fullName>
        <ecNumber evidence="5">6.3.3.2</ecNumber>
    </recommendedName>
</protein>
<proteinExistence type="inferred from homology"/>
<feature type="binding site" evidence="4">
    <location>
        <position position="54"/>
    </location>
    <ligand>
        <name>substrate</name>
    </ligand>
</feature>
<evidence type="ECO:0000256" key="1">
    <source>
        <dbReference type="ARBA" id="ARBA00010638"/>
    </source>
</evidence>
<dbReference type="InterPro" id="IPR002698">
    <property type="entry name" value="FTHF_cligase"/>
</dbReference>
<dbReference type="NCBIfam" id="TIGR02727">
    <property type="entry name" value="MTHFS_bact"/>
    <property type="match status" value="1"/>
</dbReference>